<sequence>MKGQSATATPAQQFLSFSLNPNLQALLSAQQLAEIVRLDPATIIAIPQMPEAVIGVCPWQGEVLWLVDLAYLLGLEPLIKSANIQSNCSILKIRSQQGNLGLLVAQIGQLVSCEPSSIQPADLSLNQLKRLANSLNIEESAAAIPHLCIQGSWTHPDGSILPIINIEALIQYLVQD</sequence>
<dbReference type="EMBL" id="JAYGHT010000014">
    <property type="protein sequence ID" value="MEA5518720.1"/>
    <property type="molecule type" value="Genomic_DNA"/>
</dbReference>
<dbReference type="InterPro" id="IPR002545">
    <property type="entry name" value="CheW-lke_dom"/>
</dbReference>
<dbReference type="PANTHER" id="PTHR22617:SF23">
    <property type="entry name" value="CHEMOTAXIS PROTEIN CHEW"/>
    <property type="match status" value="1"/>
</dbReference>
<dbReference type="InterPro" id="IPR039315">
    <property type="entry name" value="CheW"/>
</dbReference>
<dbReference type="Pfam" id="PF01584">
    <property type="entry name" value="CheW"/>
    <property type="match status" value="1"/>
</dbReference>
<dbReference type="SMART" id="SM00260">
    <property type="entry name" value="CheW"/>
    <property type="match status" value="1"/>
</dbReference>
<evidence type="ECO:0000313" key="3">
    <source>
        <dbReference type="Proteomes" id="UP001301728"/>
    </source>
</evidence>
<feature type="domain" description="CheW-like" evidence="1">
    <location>
        <begin position="11"/>
        <end position="175"/>
    </location>
</feature>
<dbReference type="PANTHER" id="PTHR22617">
    <property type="entry name" value="CHEMOTAXIS SENSOR HISTIDINE KINASE-RELATED"/>
    <property type="match status" value="1"/>
</dbReference>
<gene>
    <name evidence="2" type="ORF">VB854_07125</name>
</gene>
<dbReference type="SUPFAM" id="SSF50341">
    <property type="entry name" value="CheW-like"/>
    <property type="match status" value="1"/>
</dbReference>
<dbReference type="Proteomes" id="UP001301728">
    <property type="component" value="Unassembled WGS sequence"/>
</dbReference>
<accession>A0ABU5TUZ7</accession>
<name>A0ABU5TUZ7_9CYAN</name>
<organism evidence="2 3">
    <name type="scientific">Limnoraphis robusta CCNP1315</name>
    <dbReference type="NCBI Taxonomy" id="3110306"/>
    <lineage>
        <taxon>Bacteria</taxon>
        <taxon>Bacillati</taxon>
        <taxon>Cyanobacteriota</taxon>
        <taxon>Cyanophyceae</taxon>
        <taxon>Oscillatoriophycideae</taxon>
        <taxon>Oscillatoriales</taxon>
        <taxon>Sirenicapillariaceae</taxon>
        <taxon>Limnoraphis</taxon>
    </lineage>
</organism>
<dbReference type="PROSITE" id="PS50851">
    <property type="entry name" value="CHEW"/>
    <property type="match status" value="1"/>
</dbReference>
<keyword evidence="3" id="KW-1185">Reference proteome</keyword>
<dbReference type="Gene3D" id="2.40.50.180">
    <property type="entry name" value="CheA-289, Domain 4"/>
    <property type="match status" value="1"/>
</dbReference>
<dbReference type="InterPro" id="IPR036061">
    <property type="entry name" value="CheW-like_dom_sf"/>
</dbReference>
<dbReference type="RefSeq" id="WP_323217980.1">
    <property type="nucleotide sequence ID" value="NZ_JAYGHT010000014.1"/>
</dbReference>
<protein>
    <submittedName>
        <fullName evidence="2">CheW domain-containing protein</fullName>
    </submittedName>
</protein>
<evidence type="ECO:0000313" key="2">
    <source>
        <dbReference type="EMBL" id="MEA5518720.1"/>
    </source>
</evidence>
<comment type="caution">
    <text evidence="2">The sequence shown here is derived from an EMBL/GenBank/DDBJ whole genome shotgun (WGS) entry which is preliminary data.</text>
</comment>
<proteinExistence type="predicted"/>
<reference evidence="2 3" key="1">
    <citation type="submission" date="2023-12" db="EMBL/GenBank/DDBJ databases">
        <title>Baltic Sea Cyanobacteria.</title>
        <authorList>
            <person name="Delbaje E."/>
            <person name="Fewer D.P."/>
            <person name="Shishido T.K."/>
        </authorList>
    </citation>
    <scope>NUCLEOTIDE SEQUENCE [LARGE SCALE GENOMIC DNA]</scope>
    <source>
        <strain evidence="2 3">CCNP 1315</strain>
    </source>
</reference>
<evidence type="ECO:0000259" key="1">
    <source>
        <dbReference type="PROSITE" id="PS50851"/>
    </source>
</evidence>